<reference evidence="2" key="1">
    <citation type="submission" date="2015-04" db="UniProtKB">
        <authorList>
            <consortium name="EnsemblPlants"/>
        </authorList>
    </citation>
    <scope>IDENTIFICATION</scope>
</reference>
<evidence type="ECO:0000313" key="2">
    <source>
        <dbReference type="EnsemblPlants" id="OPUNC12G10060.1"/>
    </source>
</evidence>
<accession>A0A0E0MM66</accession>
<organism evidence="2">
    <name type="scientific">Oryza punctata</name>
    <name type="common">Red rice</name>
    <dbReference type="NCBI Taxonomy" id="4537"/>
    <lineage>
        <taxon>Eukaryota</taxon>
        <taxon>Viridiplantae</taxon>
        <taxon>Streptophyta</taxon>
        <taxon>Embryophyta</taxon>
        <taxon>Tracheophyta</taxon>
        <taxon>Spermatophyta</taxon>
        <taxon>Magnoliopsida</taxon>
        <taxon>Liliopsida</taxon>
        <taxon>Poales</taxon>
        <taxon>Poaceae</taxon>
        <taxon>BOP clade</taxon>
        <taxon>Oryzoideae</taxon>
        <taxon>Oryzeae</taxon>
        <taxon>Oryzinae</taxon>
        <taxon>Oryza</taxon>
    </lineage>
</organism>
<name>A0A0E0MM66_ORYPU</name>
<evidence type="ECO:0000313" key="3">
    <source>
        <dbReference type="Proteomes" id="UP000026962"/>
    </source>
</evidence>
<feature type="region of interest" description="Disordered" evidence="1">
    <location>
        <begin position="42"/>
        <end position="75"/>
    </location>
</feature>
<sequence length="75" mass="8489">MRSGGRVEEIRMRRGWVSGFSDAISKVGEVFRQLFTEYTNQVTETENGNQSNGMEQTNRVNEMDVDTSTTSSYVS</sequence>
<protein>
    <submittedName>
        <fullName evidence="2">Uncharacterized protein</fullName>
    </submittedName>
</protein>
<evidence type="ECO:0000256" key="1">
    <source>
        <dbReference type="SAM" id="MobiDB-lite"/>
    </source>
</evidence>
<dbReference type="EnsemblPlants" id="OPUNC12G10060.1">
    <property type="protein sequence ID" value="OPUNC12G10060.1"/>
    <property type="gene ID" value="OPUNC12G10060"/>
</dbReference>
<dbReference type="Proteomes" id="UP000026962">
    <property type="component" value="Chromosome 12"/>
</dbReference>
<reference evidence="2" key="2">
    <citation type="submission" date="2018-05" db="EMBL/GenBank/DDBJ databases">
        <title>OpunRS2 (Oryza punctata Reference Sequence Version 2).</title>
        <authorList>
            <person name="Zhang J."/>
            <person name="Kudrna D."/>
            <person name="Lee S."/>
            <person name="Talag J."/>
            <person name="Welchert J."/>
            <person name="Wing R.A."/>
        </authorList>
    </citation>
    <scope>NUCLEOTIDE SEQUENCE [LARGE SCALE GENOMIC DNA]</scope>
</reference>
<feature type="compositionally biased region" description="Polar residues" evidence="1">
    <location>
        <begin position="42"/>
        <end position="60"/>
    </location>
</feature>
<dbReference type="AlphaFoldDB" id="A0A0E0MM66"/>
<dbReference type="Gramene" id="OPUNC12G10060.1">
    <property type="protein sequence ID" value="OPUNC12G10060.1"/>
    <property type="gene ID" value="OPUNC12G10060"/>
</dbReference>
<dbReference type="HOGENOM" id="CLU_2675341_0_0_1"/>
<keyword evidence="3" id="KW-1185">Reference proteome</keyword>
<proteinExistence type="predicted"/>